<proteinExistence type="predicted"/>
<dbReference type="Proteomes" id="UP001161017">
    <property type="component" value="Unassembled WGS sequence"/>
</dbReference>
<comment type="caution">
    <text evidence="1">The sequence shown here is derived from an EMBL/GenBank/DDBJ whole genome shotgun (WGS) entry which is preliminary data.</text>
</comment>
<accession>A0AA43QSQ8</accession>
<name>A0AA43QSQ8_9LECA</name>
<dbReference type="AlphaFoldDB" id="A0AA43QSQ8"/>
<sequence length="55" mass="5773">MTWVFVSATSIDNGAMTVKFPGRVTSRLFASAPEESSRKLTVKAALLGDIGSAAQ</sequence>
<organism evidence="1 2">
    <name type="scientific">Ramalina farinacea</name>
    <dbReference type="NCBI Taxonomy" id="258253"/>
    <lineage>
        <taxon>Eukaryota</taxon>
        <taxon>Fungi</taxon>
        <taxon>Dikarya</taxon>
        <taxon>Ascomycota</taxon>
        <taxon>Pezizomycotina</taxon>
        <taxon>Lecanoromycetes</taxon>
        <taxon>OSLEUM clade</taxon>
        <taxon>Lecanoromycetidae</taxon>
        <taxon>Lecanorales</taxon>
        <taxon>Lecanorineae</taxon>
        <taxon>Ramalinaceae</taxon>
        <taxon>Ramalina</taxon>
    </lineage>
</organism>
<evidence type="ECO:0000313" key="2">
    <source>
        <dbReference type="Proteomes" id="UP001161017"/>
    </source>
</evidence>
<dbReference type="EMBL" id="JAPUFD010000015">
    <property type="protein sequence ID" value="MDI1491512.1"/>
    <property type="molecule type" value="Genomic_DNA"/>
</dbReference>
<gene>
    <name evidence="1" type="ORF">OHK93_002721</name>
</gene>
<protein>
    <submittedName>
        <fullName evidence="1">Uncharacterized protein</fullName>
    </submittedName>
</protein>
<keyword evidence="2" id="KW-1185">Reference proteome</keyword>
<reference evidence="1" key="1">
    <citation type="journal article" date="2023" name="Genome Biol. Evol.">
        <title>First Whole Genome Sequence and Flow Cytometry Genome Size Data for the Lichen-Forming Fungus Ramalina farinacea (Ascomycota).</title>
        <authorList>
            <person name="Llewellyn T."/>
            <person name="Mian S."/>
            <person name="Hill R."/>
            <person name="Leitch I.J."/>
            <person name="Gaya E."/>
        </authorList>
    </citation>
    <scope>NUCLEOTIDE SEQUENCE</scope>
    <source>
        <strain evidence="1">LIQ254RAFAR</strain>
    </source>
</reference>
<evidence type="ECO:0000313" key="1">
    <source>
        <dbReference type="EMBL" id="MDI1491512.1"/>
    </source>
</evidence>